<reference evidence="1 2" key="1">
    <citation type="submission" date="2018-06" db="EMBL/GenBank/DDBJ databases">
        <title>Lujinxingia sediminis gen. nov. sp. nov., a new facultative anaerobic member of the class Deltaproteobacteria, and proposal of Lujinxingaceae fam. nov.</title>
        <authorList>
            <person name="Guo L.-Y."/>
            <person name="Li C.-M."/>
            <person name="Wang S."/>
            <person name="Du Z.-J."/>
        </authorList>
    </citation>
    <scope>NUCLEOTIDE SEQUENCE [LARGE SCALE GENOMIC DNA]</scope>
    <source>
        <strain evidence="1 2">FA350</strain>
    </source>
</reference>
<dbReference type="Proteomes" id="UP000249799">
    <property type="component" value="Chromosome"/>
</dbReference>
<keyword evidence="2" id="KW-1185">Reference proteome</keyword>
<dbReference type="InterPro" id="IPR011042">
    <property type="entry name" value="6-blade_b-propeller_TolB-like"/>
</dbReference>
<evidence type="ECO:0000313" key="1">
    <source>
        <dbReference type="EMBL" id="AWV90052.1"/>
    </source>
</evidence>
<gene>
    <name evidence="1" type="ORF">DN745_12165</name>
</gene>
<evidence type="ECO:0000313" key="2">
    <source>
        <dbReference type="Proteomes" id="UP000249799"/>
    </source>
</evidence>
<organism evidence="1 2">
    <name type="scientific">Bradymonas sediminis</name>
    <dbReference type="NCBI Taxonomy" id="1548548"/>
    <lineage>
        <taxon>Bacteria</taxon>
        <taxon>Deltaproteobacteria</taxon>
        <taxon>Bradymonadales</taxon>
        <taxon>Bradymonadaceae</taxon>
        <taxon>Bradymonas</taxon>
    </lineage>
</organism>
<dbReference type="AlphaFoldDB" id="A0A2Z4FM92"/>
<dbReference type="KEGG" id="bsed:DN745_12165"/>
<accession>A0A2Z4FM92</accession>
<name>A0A2Z4FM92_9DELT</name>
<protein>
    <recommendedName>
        <fullName evidence="3">S9 family peptidase</fullName>
    </recommendedName>
</protein>
<dbReference type="SUPFAM" id="SSF69304">
    <property type="entry name" value="Tricorn protease N-terminal domain"/>
    <property type="match status" value="1"/>
</dbReference>
<dbReference type="Gene3D" id="2.120.10.30">
    <property type="entry name" value="TolB, C-terminal domain"/>
    <property type="match status" value="1"/>
</dbReference>
<proteinExistence type="predicted"/>
<dbReference type="EMBL" id="CP030032">
    <property type="protein sequence ID" value="AWV90052.1"/>
    <property type="molecule type" value="Genomic_DNA"/>
</dbReference>
<sequence>MNTQIDTFEPFAQAEKDLVFYQSAALNTLVQVDMRTGESKPVWPVGQVGRISTSTDKSTWAFRVYDADFYIWKPASEELRRVDDLADTFDFANISPDGTRLAYKTYNKDGAGQFTSDRRIQVINLSTMDKQVFEPEREYHQWNFHWGKDSRSIILTQDN</sequence>
<evidence type="ECO:0008006" key="3">
    <source>
        <dbReference type="Google" id="ProtNLM"/>
    </source>
</evidence>
<dbReference type="OrthoDB" id="9808778at2"/>